<evidence type="ECO:0000313" key="2">
    <source>
        <dbReference type="Proteomes" id="UP000594454"/>
    </source>
</evidence>
<sequence length="177" mass="20179">MILISADDLFSERISTINSWYTETSGRHRLESARQNDTYLGCVNLDGLARLRLKIGKGGLSDIGSHMALNVPDTFDTNVKRDHRLFGLSKVGQILKVSNEWEEYSWRLQKIEIFIVGLTIILGLYNVNAVWDEVVVMWTDFSSKAKKLGVFLGRRLLDADYKVVDIDEIFAKVLCQH</sequence>
<evidence type="ECO:0000313" key="1">
    <source>
        <dbReference type="EMBL" id="CAD7077759.1"/>
    </source>
</evidence>
<dbReference type="EMBL" id="LR899009">
    <property type="protein sequence ID" value="CAD7077759.1"/>
    <property type="molecule type" value="Genomic_DNA"/>
</dbReference>
<reference evidence="1 2" key="1">
    <citation type="submission" date="2020-11" db="EMBL/GenBank/DDBJ databases">
        <authorList>
            <person name="Wallbank WR R."/>
            <person name="Pardo Diaz C."/>
            <person name="Kozak K."/>
            <person name="Martin S."/>
            <person name="Jiggins C."/>
            <person name="Moest M."/>
            <person name="Warren A I."/>
            <person name="Generalovic N T."/>
            <person name="Byers J.R.P. K."/>
            <person name="Montejo-Kovacevich G."/>
            <person name="Yen C E."/>
        </authorList>
    </citation>
    <scope>NUCLEOTIDE SEQUENCE [LARGE SCALE GENOMIC DNA]</scope>
</reference>
<keyword evidence="2" id="KW-1185">Reference proteome</keyword>
<dbReference type="InParanoid" id="A0A7R8YPU7"/>
<proteinExistence type="predicted"/>
<name>A0A7R8YPU7_HERIL</name>
<dbReference type="AlphaFoldDB" id="A0A7R8YPU7"/>
<dbReference type="Proteomes" id="UP000594454">
    <property type="component" value="Chromosome 1"/>
</dbReference>
<organism evidence="1 2">
    <name type="scientific">Hermetia illucens</name>
    <name type="common">Black soldier fly</name>
    <dbReference type="NCBI Taxonomy" id="343691"/>
    <lineage>
        <taxon>Eukaryota</taxon>
        <taxon>Metazoa</taxon>
        <taxon>Ecdysozoa</taxon>
        <taxon>Arthropoda</taxon>
        <taxon>Hexapoda</taxon>
        <taxon>Insecta</taxon>
        <taxon>Pterygota</taxon>
        <taxon>Neoptera</taxon>
        <taxon>Endopterygota</taxon>
        <taxon>Diptera</taxon>
        <taxon>Brachycera</taxon>
        <taxon>Stratiomyomorpha</taxon>
        <taxon>Stratiomyidae</taxon>
        <taxon>Hermetiinae</taxon>
        <taxon>Hermetia</taxon>
    </lineage>
</organism>
<protein>
    <submittedName>
        <fullName evidence="1">Uncharacterized protein</fullName>
    </submittedName>
</protein>
<gene>
    <name evidence="1" type="ORF">HERILL_LOCUS1076</name>
</gene>
<accession>A0A7R8YPU7</accession>